<dbReference type="Pfam" id="PF10523">
    <property type="entry name" value="BEN"/>
    <property type="match status" value="1"/>
</dbReference>
<dbReference type="PROSITE" id="PS51457">
    <property type="entry name" value="BEN"/>
    <property type="match status" value="1"/>
</dbReference>
<comment type="caution">
    <text evidence="2">The sequence shown here is derived from an EMBL/GenBank/DDBJ whole genome shotgun (WGS) entry which is preliminary data.</text>
</comment>
<reference evidence="2" key="1">
    <citation type="journal article" date="2016" name="Insect Biochem. Mol. Biol.">
        <title>Multifaceted biological insights from a draft genome sequence of the tobacco hornworm moth, Manduca sexta.</title>
        <authorList>
            <person name="Kanost M.R."/>
            <person name="Arrese E.L."/>
            <person name="Cao X."/>
            <person name="Chen Y.R."/>
            <person name="Chellapilla S."/>
            <person name="Goldsmith M.R."/>
            <person name="Grosse-Wilde E."/>
            <person name="Heckel D.G."/>
            <person name="Herndon N."/>
            <person name="Jiang H."/>
            <person name="Papanicolaou A."/>
            <person name="Qu J."/>
            <person name="Soulages J.L."/>
            <person name="Vogel H."/>
            <person name="Walters J."/>
            <person name="Waterhouse R.M."/>
            <person name="Ahn S.J."/>
            <person name="Almeida F.C."/>
            <person name="An C."/>
            <person name="Aqrawi P."/>
            <person name="Bretschneider A."/>
            <person name="Bryant W.B."/>
            <person name="Bucks S."/>
            <person name="Chao H."/>
            <person name="Chevignon G."/>
            <person name="Christen J.M."/>
            <person name="Clarke D.F."/>
            <person name="Dittmer N.T."/>
            <person name="Ferguson L.C.F."/>
            <person name="Garavelou S."/>
            <person name="Gordon K.H.J."/>
            <person name="Gunaratna R.T."/>
            <person name="Han Y."/>
            <person name="Hauser F."/>
            <person name="He Y."/>
            <person name="Heidel-Fischer H."/>
            <person name="Hirsh A."/>
            <person name="Hu Y."/>
            <person name="Jiang H."/>
            <person name="Kalra D."/>
            <person name="Klinner C."/>
            <person name="Konig C."/>
            <person name="Kovar C."/>
            <person name="Kroll A.R."/>
            <person name="Kuwar S.S."/>
            <person name="Lee S.L."/>
            <person name="Lehman R."/>
            <person name="Li K."/>
            <person name="Li Z."/>
            <person name="Liang H."/>
            <person name="Lovelace S."/>
            <person name="Lu Z."/>
            <person name="Mansfield J.H."/>
            <person name="McCulloch K.J."/>
            <person name="Mathew T."/>
            <person name="Morton B."/>
            <person name="Muzny D.M."/>
            <person name="Neunemann D."/>
            <person name="Ongeri F."/>
            <person name="Pauchet Y."/>
            <person name="Pu L.L."/>
            <person name="Pyrousis I."/>
            <person name="Rao X.J."/>
            <person name="Redding A."/>
            <person name="Roesel C."/>
            <person name="Sanchez-Gracia A."/>
            <person name="Schaack S."/>
            <person name="Shukla A."/>
            <person name="Tetreau G."/>
            <person name="Wang Y."/>
            <person name="Xiong G.H."/>
            <person name="Traut W."/>
            <person name="Walsh T.K."/>
            <person name="Worley K.C."/>
            <person name="Wu D."/>
            <person name="Wu W."/>
            <person name="Wu Y.Q."/>
            <person name="Zhang X."/>
            <person name="Zou Z."/>
            <person name="Zucker H."/>
            <person name="Briscoe A.D."/>
            <person name="Burmester T."/>
            <person name="Clem R.J."/>
            <person name="Feyereisen R."/>
            <person name="Grimmelikhuijzen C.J.P."/>
            <person name="Hamodrakas S.J."/>
            <person name="Hansson B.S."/>
            <person name="Huguet E."/>
            <person name="Jermiin L.S."/>
            <person name="Lan Q."/>
            <person name="Lehman H.K."/>
            <person name="Lorenzen M."/>
            <person name="Merzendorfer H."/>
            <person name="Michalopoulos I."/>
            <person name="Morton D.B."/>
            <person name="Muthukrishnan S."/>
            <person name="Oakeshott J.G."/>
            <person name="Palmer W."/>
            <person name="Park Y."/>
            <person name="Passarelli A.L."/>
            <person name="Rozas J."/>
            <person name="Schwartz L.M."/>
            <person name="Smith W."/>
            <person name="Southgate A."/>
            <person name="Vilcinskas A."/>
            <person name="Vogt R."/>
            <person name="Wang P."/>
            <person name="Werren J."/>
            <person name="Yu X.Q."/>
            <person name="Zhou J.J."/>
            <person name="Brown S.J."/>
            <person name="Scherer S.E."/>
            <person name="Richards S."/>
            <person name="Blissard G.W."/>
        </authorList>
    </citation>
    <scope>NUCLEOTIDE SEQUENCE</scope>
</reference>
<dbReference type="InterPro" id="IPR018379">
    <property type="entry name" value="BEN_domain"/>
</dbReference>
<dbReference type="EMBL" id="JH669716">
    <property type="protein sequence ID" value="KAG6465744.1"/>
    <property type="molecule type" value="Genomic_DNA"/>
</dbReference>
<evidence type="ECO:0000313" key="3">
    <source>
        <dbReference type="Proteomes" id="UP000791440"/>
    </source>
</evidence>
<keyword evidence="3" id="KW-1185">Reference proteome</keyword>
<sequence length="197" mass="22446">MVNFFIPIGDFVCNLQVPTQLLDLAKEYTKPGSACNTAKKEGPNIALKQTKIDEYNKTVKMNESNMMSNDHPDQEGTRWTLRHPRPGPGLVELCDNSKVYVNGDQLRRYTAAAATSRNLVRTLLSLVFTEEALSICTLTRKKNQLDMEAVYAMFKYVGNVGSQRKWGDVDIQYLNECVRQKLQEIRRRTTTKSYTQG</sequence>
<reference evidence="2" key="2">
    <citation type="submission" date="2020-12" db="EMBL/GenBank/DDBJ databases">
        <authorList>
            <person name="Kanost M."/>
        </authorList>
    </citation>
    <scope>NUCLEOTIDE SEQUENCE</scope>
</reference>
<dbReference type="Proteomes" id="UP000791440">
    <property type="component" value="Unassembled WGS sequence"/>
</dbReference>
<dbReference type="GO" id="GO:0003677">
    <property type="term" value="F:DNA binding"/>
    <property type="evidence" value="ECO:0007669"/>
    <property type="project" value="InterPro"/>
</dbReference>
<organism evidence="2 3">
    <name type="scientific">Manduca sexta</name>
    <name type="common">Tobacco hawkmoth</name>
    <name type="synonym">Tobacco hornworm</name>
    <dbReference type="NCBI Taxonomy" id="7130"/>
    <lineage>
        <taxon>Eukaryota</taxon>
        <taxon>Metazoa</taxon>
        <taxon>Ecdysozoa</taxon>
        <taxon>Arthropoda</taxon>
        <taxon>Hexapoda</taxon>
        <taxon>Insecta</taxon>
        <taxon>Pterygota</taxon>
        <taxon>Neoptera</taxon>
        <taxon>Endopterygota</taxon>
        <taxon>Lepidoptera</taxon>
        <taxon>Glossata</taxon>
        <taxon>Ditrysia</taxon>
        <taxon>Bombycoidea</taxon>
        <taxon>Sphingidae</taxon>
        <taxon>Sphinginae</taxon>
        <taxon>Sphingini</taxon>
        <taxon>Manduca</taxon>
    </lineage>
</organism>
<evidence type="ECO:0000259" key="1">
    <source>
        <dbReference type="PROSITE" id="PS51457"/>
    </source>
</evidence>
<dbReference type="AlphaFoldDB" id="A0A921ZYI5"/>
<proteinExistence type="predicted"/>
<accession>A0A921ZYI5</accession>
<feature type="domain" description="BEN" evidence="1">
    <location>
        <begin position="96"/>
        <end position="189"/>
    </location>
</feature>
<evidence type="ECO:0000313" key="2">
    <source>
        <dbReference type="EMBL" id="KAG6465744.1"/>
    </source>
</evidence>
<gene>
    <name evidence="2" type="ORF">O3G_MSEX015363</name>
</gene>
<name>A0A921ZYI5_MANSE</name>
<protein>
    <recommendedName>
        <fullName evidence="1">BEN domain-containing protein</fullName>
    </recommendedName>
</protein>